<feature type="domain" description="Glycosyltransferase subfamily 4-like N-terminal" evidence="6">
    <location>
        <begin position="37"/>
        <end position="189"/>
    </location>
</feature>
<keyword evidence="2" id="KW-0328">Glycosyltransferase</keyword>
<dbReference type="Gene3D" id="3.90.550.10">
    <property type="entry name" value="Spore Coat Polysaccharide Biosynthesis Protein SpsA, Chain A"/>
    <property type="match status" value="1"/>
</dbReference>
<name>A0A371NXL1_9MICO</name>
<evidence type="ECO:0000256" key="3">
    <source>
        <dbReference type="ARBA" id="ARBA00022679"/>
    </source>
</evidence>
<evidence type="ECO:0000256" key="1">
    <source>
        <dbReference type="ARBA" id="ARBA00021292"/>
    </source>
</evidence>
<dbReference type="Gene3D" id="3.40.50.2000">
    <property type="entry name" value="Glycogen Phosphorylase B"/>
    <property type="match status" value="2"/>
</dbReference>
<evidence type="ECO:0000256" key="2">
    <source>
        <dbReference type="ARBA" id="ARBA00022676"/>
    </source>
</evidence>
<dbReference type="SUPFAM" id="SSF53756">
    <property type="entry name" value="UDP-Glycosyltransferase/glycogen phosphorylase"/>
    <property type="match status" value="1"/>
</dbReference>
<dbReference type="Pfam" id="PF00534">
    <property type="entry name" value="Glycos_transf_1"/>
    <property type="match status" value="1"/>
</dbReference>
<dbReference type="Proteomes" id="UP000262172">
    <property type="component" value="Unassembled WGS sequence"/>
</dbReference>
<dbReference type="InterPro" id="IPR028098">
    <property type="entry name" value="Glyco_trans_4-like_N"/>
</dbReference>
<feature type="domain" description="Glycosyltransferase 2-like" evidence="5">
    <location>
        <begin position="408"/>
        <end position="515"/>
    </location>
</feature>
<sequence>MGPAGYRCPDSLQGVPVRVLRISHSATVAAWRGRERALRLAGADVALATASRWHAGGVPVELEQDAAQEFPVVGVRTFGLHPALFVYDPRPLWRLLGERWDVIDIHEEPFALSTAEVLLLRALRRNRAPFALYTAQNLRKRYPFPFGWLERRALRAASGISACNREAAAIAEGKGFPGRARVIPLGVDTPAGLPSPAPERATKERDEGRVTVGLLGRLVPEKGVGVLLDALALEPRLHARIAGSGPLADRIEADAATRGIRDRVTFLGALPPEDVPEFYASVDVLAVPSVPTRSWTEQFGRVAIEAMAAGVPVVSSDAGALPDVVGGAGLVVPHGDASALARALVEAHDRRDELAPAGLLRAAECSWTAVAADYEDMYRSAIAPALRQAQGPTETTLRQAQGPDSVEIITVAYGAPDLLERALAPVAGLPVTVVDNSSQPEIAAICERLGVRYLDAGANLGFGSAVNLALADRLVPGADVLLLNPDAAIDPDGIAALQASLHSRPGTASVGPVQVDEQGRPARVEWVFPSPARAWLEAAGLGRGIRGPKFVIGSVLLLNAGALEAVGGFDERFFLYAEETDWAYRTHLLGWTHRAVPTVEAVHTGAGTSSDPRRREAYFHASQERYYRKHFGAAGWTAARAAQIAGATVRGILLPGGRGADARRRAALYRLGPVRVEQRFRRGV</sequence>
<dbReference type="GO" id="GO:1901137">
    <property type="term" value="P:carbohydrate derivative biosynthetic process"/>
    <property type="evidence" value="ECO:0007669"/>
    <property type="project" value="UniProtKB-ARBA"/>
</dbReference>
<comment type="caution">
    <text evidence="7">The sequence shown here is derived from an EMBL/GenBank/DDBJ whole genome shotgun (WGS) entry which is preliminary data.</text>
</comment>
<evidence type="ECO:0000313" key="7">
    <source>
        <dbReference type="EMBL" id="REJ08021.1"/>
    </source>
</evidence>
<dbReference type="Pfam" id="PF13439">
    <property type="entry name" value="Glyco_transf_4"/>
    <property type="match status" value="1"/>
</dbReference>
<dbReference type="InterPro" id="IPR029044">
    <property type="entry name" value="Nucleotide-diphossugar_trans"/>
</dbReference>
<dbReference type="SUPFAM" id="SSF53448">
    <property type="entry name" value="Nucleotide-diphospho-sugar transferases"/>
    <property type="match status" value="1"/>
</dbReference>
<dbReference type="Pfam" id="PF00535">
    <property type="entry name" value="Glycos_transf_2"/>
    <property type="match status" value="1"/>
</dbReference>
<dbReference type="OrthoDB" id="9771846at2"/>
<dbReference type="GO" id="GO:0016757">
    <property type="term" value="F:glycosyltransferase activity"/>
    <property type="evidence" value="ECO:0007669"/>
    <property type="project" value="UniProtKB-KW"/>
</dbReference>
<dbReference type="CDD" id="cd03801">
    <property type="entry name" value="GT4_PimA-like"/>
    <property type="match status" value="1"/>
</dbReference>
<dbReference type="PANTHER" id="PTHR45947">
    <property type="entry name" value="SULFOQUINOVOSYL TRANSFERASE SQD2"/>
    <property type="match status" value="1"/>
</dbReference>
<dbReference type="InterPro" id="IPR001173">
    <property type="entry name" value="Glyco_trans_2-like"/>
</dbReference>
<dbReference type="PANTHER" id="PTHR45947:SF3">
    <property type="entry name" value="SULFOQUINOVOSYL TRANSFERASE SQD2"/>
    <property type="match status" value="1"/>
</dbReference>
<dbReference type="InterPro" id="IPR001296">
    <property type="entry name" value="Glyco_trans_1"/>
</dbReference>
<organism evidence="7 8">
    <name type="scientific">Microbacterium bovistercoris</name>
    <dbReference type="NCBI Taxonomy" id="2293570"/>
    <lineage>
        <taxon>Bacteria</taxon>
        <taxon>Bacillati</taxon>
        <taxon>Actinomycetota</taxon>
        <taxon>Actinomycetes</taxon>
        <taxon>Micrococcales</taxon>
        <taxon>Microbacteriaceae</taxon>
        <taxon>Microbacterium</taxon>
    </lineage>
</organism>
<protein>
    <recommendedName>
        <fullName evidence="1">D-inositol 3-phosphate glycosyltransferase</fullName>
    </recommendedName>
</protein>
<gene>
    <name evidence="7" type="ORF">DY023_01795</name>
</gene>
<accession>A0A371NXL1</accession>
<evidence type="ECO:0000313" key="8">
    <source>
        <dbReference type="Proteomes" id="UP000262172"/>
    </source>
</evidence>
<keyword evidence="3 7" id="KW-0808">Transferase</keyword>
<dbReference type="InterPro" id="IPR050194">
    <property type="entry name" value="Glycosyltransferase_grp1"/>
</dbReference>
<proteinExistence type="predicted"/>
<evidence type="ECO:0000259" key="6">
    <source>
        <dbReference type="Pfam" id="PF13439"/>
    </source>
</evidence>
<evidence type="ECO:0000259" key="5">
    <source>
        <dbReference type="Pfam" id="PF00535"/>
    </source>
</evidence>
<feature type="domain" description="Glycosyl transferase family 1" evidence="4">
    <location>
        <begin position="200"/>
        <end position="347"/>
    </location>
</feature>
<dbReference type="EMBL" id="QUAB01000013">
    <property type="protein sequence ID" value="REJ08021.1"/>
    <property type="molecule type" value="Genomic_DNA"/>
</dbReference>
<keyword evidence="8" id="KW-1185">Reference proteome</keyword>
<evidence type="ECO:0000259" key="4">
    <source>
        <dbReference type="Pfam" id="PF00534"/>
    </source>
</evidence>
<reference evidence="7 8" key="1">
    <citation type="submission" date="2018-08" db="EMBL/GenBank/DDBJ databases">
        <title>Isolation, diversity and antifungal activity of Actinobacteria from cow dung.</title>
        <authorList>
            <person name="Ling L."/>
        </authorList>
    </citation>
    <scope>NUCLEOTIDE SEQUENCE [LARGE SCALE GENOMIC DNA]</scope>
    <source>
        <strain evidence="7 8">NEAU-LLE</strain>
    </source>
</reference>
<dbReference type="AlphaFoldDB" id="A0A371NXL1"/>